<feature type="signal peptide" evidence="9">
    <location>
        <begin position="1"/>
        <end position="28"/>
    </location>
</feature>
<evidence type="ECO:0000256" key="4">
    <source>
        <dbReference type="ARBA" id="ARBA00022723"/>
    </source>
</evidence>
<evidence type="ECO:0000256" key="3">
    <source>
        <dbReference type="ARBA" id="ARBA00022525"/>
    </source>
</evidence>
<evidence type="ECO:0000256" key="8">
    <source>
        <dbReference type="ARBA" id="ARBA00038263"/>
    </source>
</evidence>
<comment type="cofactor">
    <cofactor evidence="1">
        <name>Ca(2+)</name>
        <dbReference type="ChEBI" id="CHEBI:29108"/>
    </cofactor>
</comment>
<dbReference type="InterPro" id="IPR052052">
    <property type="entry name" value="Polysaccharide_Lyase_9"/>
</dbReference>
<dbReference type="RefSeq" id="WP_376977819.1">
    <property type="nucleotide sequence ID" value="NZ_JBHSDQ010000004.1"/>
</dbReference>
<evidence type="ECO:0000256" key="1">
    <source>
        <dbReference type="ARBA" id="ARBA00001913"/>
    </source>
</evidence>
<dbReference type="PANTHER" id="PTHR40088">
    <property type="entry name" value="PECTATE LYASE (EUROFUNG)"/>
    <property type="match status" value="1"/>
</dbReference>
<reference evidence="12" key="1">
    <citation type="journal article" date="2019" name="Int. J. Syst. Evol. Microbiol.">
        <title>The Global Catalogue of Microorganisms (GCM) 10K type strain sequencing project: providing services to taxonomists for standard genome sequencing and annotation.</title>
        <authorList>
            <consortium name="The Broad Institute Genomics Platform"/>
            <consortium name="The Broad Institute Genome Sequencing Center for Infectious Disease"/>
            <person name="Wu L."/>
            <person name="Ma J."/>
        </authorList>
    </citation>
    <scope>NUCLEOTIDE SEQUENCE [LARGE SCALE GENOMIC DNA]</scope>
    <source>
        <strain evidence="12">PJ61</strain>
    </source>
</reference>
<dbReference type="EMBL" id="JBHSDQ010000004">
    <property type="protein sequence ID" value="MFC4396815.1"/>
    <property type="molecule type" value="Genomic_DNA"/>
</dbReference>
<evidence type="ECO:0000256" key="5">
    <source>
        <dbReference type="ARBA" id="ARBA00022729"/>
    </source>
</evidence>
<evidence type="ECO:0000256" key="9">
    <source>
        <dbReference type="SAM" id="SignalP"/>
    </source>
</evidence>
<comment type="similarity">
    <text evidence="8">Belongs to the polysaccharide lyase 9 family.</text>
</comment>
<comment type="caution">
    <text evidence="11">The sequence shown here is derived from an EMBL/GenBank/DDBJ whole genome shotgun (WGS) entry which is preliminary data.</text>
</comment>
<dbReference type="InterPro" id="IPR011050">
    <property type="entry name" value="Pectin_lyase_fold/virulence"/>
</dbReference>
<dbReference type="Proteomes" id="UP001595778">
    <property type="component" value="Unassembled WGS sequence"/>
</dbReference>
<keyword evidence="7" id="KW-0456">Lyase</keyword>
<keyword evidence="12" id="KW-1185">Reference proteome</keyword>
<keyword evidence="5 9" id="KW-0732">Signal</keyword>
<protein>
    <submittedName>
        <fullName evidence="11">DUF1565 domain-containing protein</fullName>
    </submittedName>
</protein>
<organism evidence="11 12">
    <name type="scientific">Arthrobacter sedimenti</name>
    <dbReference type="NCBI Taxonomy" id="2694931"/>
    <lineage>
        <taxon>Bacteria</taxon>
        <taxon>Bacillati</taxon>
        <taxon>Actinomycetota</taxon>
        <taxon>Actinomycetes</taxon>
        <taxon>Micrococcales</taxon>
        <taxon>Micrococcaceae</taxon>
        <taxon>Arthrobacter</taxon>
    </lineage>
</organism>
<name>A0ABV8WLL3_9MICC</name>
<sequence length="521" mass="55884">MKNSKRAAVAVAGVCVLGAFGITAPAHAASVDRTRDSALSVLGALKVVPSPDAHVWFISPEGNDDNAGTQDAPFKTLMKAQAAAAAGDTVYIRGGSYNQFEVRETDNPFEDVYHYVNDIYKSGITYAAFPGDNRPVFDFSSVPTDQRVAAFYVETQVTDVNFVGFDVTGVKVGDQKQSEAFRIAGGANFVNMAAHDNEAIGFYYTMDGTGVVLNSDAYNNIGPTARSAGNTDGFGAHAKDVWFINDRAWHNSDDGFDSITSEGRVAYVNDWSFDHHGNQNGVGDQNGFKVGGYAYRTTGLPQPIPLHTVINSMAADNGANNFYANHQPGQSAYWINNTAYKPGYGANFNMLERVSPTSPDNIPGYREVLHNNVAYTGAPTSNDNTPAENETNNSWTIDGGLQVAAGDFESLDMQQLMAPRKPDGALPDVSFMKPVAGSALQTHGLGYLADQGNPYATLQKLLDVYGSSGDIDNQGLRDSLLNKLEDHQLGAFIQELKAQSQKHVSQYAANTLILVANALAG</sequence>
<evidence type="ECO:0000256" key="2">
    <source>
        <dbReference type="ARBA" id="ARBA00004613"/>
    </source>
</evidence>
<evidence type="ECO:0000313" key="11">
    <source>
        <dbReference type="EMBL" id="MFC4396815.1"/>
    </source>
</evidence>
<dbReference type="InterPro" id="IPR012334">
    <property type="entry name" value="Pectin_lyas_fold"/>
</dbReference>
<dbReference type="Gene3D" id="2.160.20.10">
    <property type="entry name" value="Single-stranded right-handed beta-helix, Pectin lyase-like"/>
    <property type="match status" value="1"/>
</dbReference>
<feature type="domain" description="Pel9A-like right handed beta-helix region" evidence="10">
    <location>
        <begin position="49"/>
        <end position="376"/>
    </location>
</feature>
<dbReference type="PANTHER" id="PTHR40088:SF1">
    <property type="entry name" value="PECTATE LYASE PEL9"/>
    <property type="match status" value="1"/>
</dbReference>
<keyword evidence="3" id="KW-0964">Secreted</keyword>
<keyword evidence="6" id="KW-0106">Calcium</keyword>
<keyword evidence="4" id="KW-0479">Metal-binding</keyword>
<evidence type="ECO:0000256" key="7">
    <source>
        <dbReference type="ARBA" id="ARBA00023239"/>
    </source>
</evidence>
<evidence type="ECO:0000313" key="12">
    <source>
        <dbReference type="Proteomes" id="UP001595778"/>
    </source>
</evidence>
<dbReference type="InterPro" id="IPR053868">
    <property type="entry name" value="Pel9A-like_beta_helix"/>
</dbReference>
<evidence type="ECO:0000256" key="6">
    <source>
        <dbReference type="ARBA" id="ARBA00022837"/>
    </source>
</evidence>
<accession>A0ABV8WLL3</accession>
<feature type="chain" id="PRO_5047106814" evidence="9">
    <location>
        <begin position="29"/>
        <end position="521"/>
    </location>
</feature>
<dbReference type="Pfam" id="PF22842">
    <property type="entry name" value="Pel9A-like_beta_helix"/>
    <property type="match status" value="1"/>
</dbReference>
<comment type="subcellular location">
    <subcellularLocation>
        <location evidence="2">Secreted</location>
    </subcellularLocation>
</comment>
<gene>
    <name evidence="11" type="ORF">ACFO0G_12005</name>
</gene>
<dbReference type="SUPFAM" id="SSF51126">
    <property type="entry name" value="Pectin lyase-like"/>
    <property type="match status" value="1"/>
</dbReference>
<evidence type="ECO:0000259" key="10">
    <source>
        <dbReference type="Pfam" id="PF22842"/>
    </source>
</evidence>
<proteinExistence type="inferred from homology"/>